<organism evidence="2 3">
    <name type="scientific">Streblomastix strix</name>
    <dbReference type="NCBI Taxonomy" id="222440"/>
    <lineage>
        <taxon>Eukaryota</taxon>
        <taxon>Metamonada</taxon>
        <taxon>Preaxostyla</taxon>
        <taxon>Oxymonadida</taxon>
        <taxon>Streblomastigidae</taxon>
        <taxon>Streblomastix</taxon>
    </lineage>
</organism>
<evidence type="ECO:0000313" key="3">
    <source>
        <dbReference type="Proteomes" id="UP000324800"/>
    </source>
</evidence>
<feature type="region of interest" description="Disordered" evidence="1">
    <location>
        <begin position="76"/>
        <end position="110"/>
    </location>
</feature>
<sequence length="144" mass="15914">IEAWANLPKGSYIPGLLIVMERVAGFINIHLQIYQSIPEEIIGLIIFAAEQIVQSETESKNQEQLIKELERIVAEGTEDNENEDQSEHAIELKHFTNGNDGHRKNDSGMQLRATVNGEANPEINITKISANTQVHNVNGSDGLG</sequence>
<dbReference type="Proteomes" id="UP000324800">
    <property type="component" value="Unassembled WGS sequence"/>
</dbReference>
<reference evidence="2 3" key="1">
    <citation type="submission" date="2019-03" db="EMBL/GenBank/DDBJ databases">
        <title>Single cell metagenomics reveals metabolic interactions within the superorganism composed of flagellate Streblomastix strix and complex community of Bacteroidetes bacteria on its surface.</title>
        <authorList>
            <person name="Treitli S.C."/>
            <person name="Kolisko M."/>
            <person name="Husnik F."/>
            <person name="Keeling P."/>
            <person name="Hampl V."/>
        </authorList>
    </citation>
    <scope>NUCLEOTIDE SEQUENCE [LARGE SCALE GENOMIC DNA]</scope>
    <source>
        <strain evidence="2">ST1C</strain>
    </source>
</reference>
<protein>
    <submittedName>
        <fullName evidence="2">Uncharacterized protein</fullName>
    </submittedName>
</protein>
<comment type="caution">
    <text evidence="2">The sequence shown here is derived from an EMBL/GenBank/DDBJ whole genome shotgun (WGS) entry which is preliminary data.</text>
</comment>
<dbReference type="AlphaFoldDB" id="A0A5J4TXZ6"/>
<gene>
    <name evidence="2" type="ORF">EZS28_041679</name>
</gene>
<dbReference type="EMBL" id="SNRW01023724">
    <property type="protein sequence ID" value="KAA6362793.1"/>
    <property type="molecule type" value="Genomic_DNA"/>
</dbReference>
<feature type="non-terminal residue" evidence="2">
    <location>
        <position position="1"/>
    </location>
</feature>
<accession>A0A5J4TXZ6</accession>
<evidence type="ECO:0000256" key="1">
    <source>
        <dbReference type="SAM" id="MobiDB-lite"/>
    </source>
</evidence>
<feature type="compositionally biased region" description="Basic and acidic residues" evidence="1">
    <location>
        <begin position="85"/>
        <end position="106"/>
    </location>
</feature>
<proteinExistence type="predicted"/>
<evidence type="ECO:0000313" key="2">
    <source>
        <dbReference type="EMBL" id="KAA6362793.1"/>
    </source>
</evidence>
<name>A0A5J4TXZ6_9EUKA</name>